<dbReference type="PANTHER" id="PTHR43767:SF1">
    <property type="entry name" value="NONRIBOSOMAL PEPTIDE SYNTHASE PES1 (EUROFUNG)-RELATED"/>
    <property type="match status" value="1"/>
</dbReference>
<accession>A0ABS2U2P0</accession>
<sequence length="466" mass="49194">MAFSDPSWVDRVLLSGPDDEACLDLGRPVNRGELRLSVAAAQRALTAAGLGEGGTAALRLAPSPGLITVLLAVWRCGGQAVLLDHRLTDAEVGRAVTMLRPRFLLTTPALVPTDLAELPRTPADEDGGVVAVPLPGGRPSATGHVVVQLSSGSTGRPKAIARTAADLERELRAYAMVSGFPGRGERVVLLSSMVHVLGLVGGLLNALYAGAELVLPSRLTPLGILDAVARRDAPTTVIGVPFHAELLAGRTDPPKLPHLRRMIVAGEMLRPGLRELFTQRYGIPLGTMYGMTETGVIATDLTGTGHPWLEPVHGMEPSVAGGELHLRVPESPYLGDPDPTRWSEGLLHTRDAASLDPVTGRVAVHGRRDSQVSIGGLKVDLTEVEQTLTALPGVDEAVVLFADGAIEAYVAGHAAGPERLRELLAERLAGYKLPRRMSVLPALPRTTTGKLQRSADTLRAAADAHR</sequence>
<dbReference type="InterPro" id="IPR045851">
    <property type="entry name" value="AMP-bd_C_sf"/>
</dbReference>
<evidence type="ECO:0000259" key="2">
    <source>
        <dbReference type="Pfam" id="PF13193"/>
    </source>
</evidence>
<evidence type="ECO:0000313" key="4">
    <source>
        <dbReference type="Proteomes" id="UP000749040"/>
    </source>
</evidence>
<dbReference type="SUPFAM" id="SSF56801">
    <property type="entry name" value="Acetyl-CoA synthetase-like"/>
    <property type="match status" value="1"/>
</dbReference>
<name>A0ABS2U2P0_9ACTN</name>
<dbReference type="Gene3D" id="3.40.50.12780">
    <property type="entry name" value="N-terminal domain of ligase-like"/>
    <property type="match status" value="1"/>
</dbReference>
<dbReference type="InterPro" id="IPR042099">
    <property type="entry name" value="ANL_N_sf"/>
</dbReference>
<dbReference type="CDD" id="cd04433">
    <property type="entry name" value="AFD_class_I"/>
    <property type="match status" value="1"/>
</dbReference>
<dbReference type="InterPro" id="IPR020845">
    <property type="entry name" value="AMP-binding_CS"/>
</dbReference>
<dbReference type="Gene3D" id="3.30.300.30">
    <property type="match status" value="1"/>
</dbReference>
<keyword evidence="3" id="KW-0436">Ligase</keyword>
<evidence type="ECO:0000259" key="1">
    <source>
        <dbReference type="Pfam" id="PF00501"/>
    </source>
</evidence>
<comment type="caution">
    <text evidence="3">The sequence shown here is derived from an EMBL/GenBank/DDBJ whole genome shotgun (WGS) entry which is preliminary data.</text>
</comment>
<dbReference type="InterPro" id="IPR025110">
    <property type="entry name" value="AMP-bd_C"/>
</dbReference>
<gene>
    <name evidence="3" type="ORF">ITX44_36020</name>
</gene>
<keyword evidence="4" id="KW-1185">Reference proteome</keyword>
<feature type="domain" description="AMP-binding enzyme C-terminal" evidence="2">
    <location>
        <begin position="383"/>
        <end position="450"/>
    </location>
</feature>
<protein>
    <submittedName>
        <fullName evidence="3">Long-chain fatty acid--CoA ligase</fullName>
    </submittedName>
</protein>
<dbReference type="PROSITE" id="PS00455">
    <property type="entry name" value="AMP_BINDING"/>
    <property type="match status" value="1"/>
</dbReference>
<dbReference type="GO" id="GO:0016874">
    <property type="term" value="F:ligase activity"/>
    <property type="evidence" value="ECO:0007669"/>
    <property type="project" value="UniProtKB-KW"/>
</dbReference>
<dbReference type="InterPro" id="IPR050237">
    <property type="entry name" value="ATP-dep_AMP-bd_enzyme"/>
</dbReference>
<dbReference type="PANTHER" id="PTHR43767">
    <property type="entry name" value="LONG-CHAIN-FATTY-ACID--COA LIGASE"/>
    <property type="match status" value="1"/>
</dbReference>
<reference evidence="3 4" key="1">
    <citation type="submission" date="2021-01" db="EMBL/GenBank/DDBJ databases">
        <title>Streptomyces acididurans sp. nov., isolated from a peat swamp forest soil.</title>
        <authorList>
            <person name="Chantavorakit T."/>
            <person name="Duangmal K."/>
        </authorList>
    </citation>
    <scope>NUCLEOTIDE SEQUENCE [LARGE SCALE GENOMIC DNA]</scope>
    <source>
        <strain evidence="3 4">KK5PA1</strain>
    </source>
</reference>
<dbReference type="Pfam" id="PF13193">
    <property type="entry name" value="AMP-binding_C"/>
    <property type="match status" value="1"/>
</dbReference>
<proteinExistence type="predicted"/>
<dbReference type="Proteomes" id="UP000749040">
    <property type="component" value="Unassembled WGS sequence"/>
</dbReference>
<dbReference type="Pfam" id="PF00501">
    <property type="entry name" value="AMP-binding"/>
    <property type="match status" value="1"/>
</dbReference>
<dbReference type="EMBL" id="JADKYB010000029">
    <property type="protein sequence ID" value="MBM9509869.1"/>
    <property type="molecule type" value="Genomic_DNA"/>
</dbReference>
<organism evidence="3 4">
    <name type="scientific">Actinacidiphila acididurans</name>
    <dbReference type="NCBI Taxonomy" id="2784346"/>
    <lineage>
        <taxon>Bacteria</taxon>
        <taxon>Bacillati</taxon>
        <taxon>Actinomycetota</taxon>
        <taxon>Actinomycetes</taxon>
        <taxon>Kitasatosporales</taxon>
        <taxon>Streptomycetaceae</taxon>
        <taxon>Actinacidiphila</taxon>
    </lineage>
</organism>
<feature type="domain" description="AMP-dependent synthetase/ligase" evidence="1">
    <location>
        <begin position="16"/>
        <end position="300"/>
    </location>
</feature>
<evidence type="ECO:0000313" key="3">
    <source>
        <dbReference type="EMBL" id="MBM9509869.1"/>
    </source>
</evidence>
<dbReference type="InterPro" id="IPR000873">
    <property type="entry name" value="AMP-dep_synth/lig_dom"/>
</dbReference>